<dbReference type="EMBL" id="HE797517">
    <property type="protein sequence ID" value="CCM06818.1"/>
    <property type="molecule type" value="Genomic_DNA"/>
</dbReference>
<proteinExistence type="predicted"/>
<gene>
    <name evidence="1" type="ORF">FIBRA_09120</name>
</gene>
<dbReference type="RefSeq" id="XP_012176839.1">
    <property type="nucleotide sequence ID" value="XM_012321449.1"/>
</dbReference>
<evidence type="ECO:0000313" key="2">
    <source>
        <dbReference type="Proteomes" id="UP000006352"/>
    </source>
</evidence>
<dbReference type="GeneID" id="24101718"/>
<protein>
    <submittedName>
        <fullName evidence="1">Uncharacterized protein</fullName>
    </submittedName>
</protein>
<dbReference type="Proteomes" id="UP000006352">
    <property type="component" value="Unassembled WGS sequence"/>
</dbReference>
<reference evidence="1 2" key="1">
    <citation type="journal article" date="2012" name="Appl. Environ. Microbiol.">
        <title>Short-read sequencing for genomic analysis of the brown rot fungus Fibroporia radiculosa.</title>
        <authorList>
            <person name="Tang J.D."/>
            <person name="Perkins A.D."/>
            <person name="Sonstegard T.S."/>
            <person name="Schroeder S.G."/>
            <person name="Burgess S.C."/>
            <person name="Diehl S.V."/>
        </authorList>
    </citation>
    <scope>NUCLEOTIDE SEQUENCE [LARGE SCALE GENOMIC DNA]</scope>
    <source>
        <strain evidence="1 2">TFFH 294</strain>
    </source>
</reference>
<sequence>MPTILPNAEPAGDTISIGHILSYLEGLALAAHVHPLVIINLPTNPVFQHCQLMTVLPQHLKKASLQPSPCNNPWDPDTTEFLSTQDEVATEVLWVQLKAIEDKALLEESVA</sequence>
<keyword evidence="2" id="KW-1185">Reference proteome</keyword>
<accession>J4GIX8</accession>
<organism evidence="1 2">
    <name type="scientific">Fibroporia radiculosa</name>
    <dbReference type="NCBI Taxonomy" id="599839"/>
    <lineage>
        <taxon>Eukaryota</taxon>
        <taxon>Fungi</taxon>
        <taxon>Dikarya</taxon>
        <taxon>Basidiomycota</taxon>
        <taxon>Agaricomycotina</taxon>
        <taxon>Agaricomycetes</taxon>
        <taxon>Polyporales</taxon>
        <taxon>Fibroporiaceae</taxon>
        <taxon>Fibroporia</taxon>
    </lineage>
</organism>
<dbReference type="InParanoid" id="J4GIX8"/>
<dbReference type="AlphaFoldDB" id="J4GIX8"/>
<name>J4GIX8_9APHY</name>
<evidence type="ECO:0000313" key="1">
    <source>
        <dbReference type="EMBL" id="CCM06818.1"/>
    </source>
</evidence>
<dbReference type="HOGENOM" id="CLU_2158418_0_0_1"/>